<dbReference type="Gene3D" id="1.20.1070.10">
    <property type="entry name" value="Rhodopsin 7-helix transmembrane proteins"/>
    <property type="match status" value="1"/>
</dbReference>
<feature type="transmembrane region" description="Helical" evidence="11">
    <location>
        <begin position="415"/>
        <end position="436"/>
    </location>
</feature>
<dbReference type="SUPFAM" id="SSF63501">
    <property type="entry name" value="Frizzled cysteine-rich domain"/>
    <property type="match status" value="1"/>
</dbReference>
<comment type="caution">
    <text evidence="15">The sequence shown here is derived from an EMBL/GenBank/DDBJ whole genome shotgun (WGS) entry which is preliminary data.</text>
</comment>
<dbReference type="InterPro" id="IPR036790">
    <property type="entry name" value="Frizzled_dom_sf"/>
</dbReference>
<dbReference type="Gene3D" id="1.10.2000.10">
    <property type="entry name" value="Frizzled cysteine-rich domain"/>
    <property type="match status" value="1"/>
</dbReference>
<dbReference type="SMART" id="SM00063">
    <property type="entry name" value="FRI"/>
    <property type="match status" value="1"/>
</dbReference>
<feature type="disulfide bond" evidence="9">
    <location>
        <begin position="59"/>
        <end position="105"/>
    </location>
</feature>
<feature type="disulfide bond" evidence="9">
    <location>
        <begin position="96"/>
        <end position="134"/>
    </location>
</feature>
<dbReference type="InterPro" id="IPR015526">
    <property type="entry name" value="Frizzled/SFRP"/>
</dbReference>
<feature type="transmembrane region" description="Helical" evidence="11">
    <location>
        <begin position="515"/>
        <end position="544"/>
    </location>
</feature>
<dbReference type="EMBL" id="JAKKPZ010000015">
    <property type="protein sequence ID" value="KAI1713513.1"/>
    <property type="molecule type" value="Genomic_DNA"/>
</dbReference>
<keyword evidence="8" id="KW-0675">Receptor</keyword>
<dbReference type="FunFam" id="1.10.2000.10:FF:000037">
    <property type="match status" value="1"/>
</dbReference>
<evidence type="ECO:0000259" key="14">
    <source>
        <dbReference type="PROSITE" id="PS50261"/>
    </source>
</evidence>
<feature type="disulfide bond" evidence="9">
    <location>
        <begin position="127"/>
        <end position="151"/>
    </location>
</feature>
<evidence type="ECO:0000256" key="10">
    <source>
        <dbReference type="SAM" id="MobiDB-lite"/>
    </source>
</evidence>
<dbReference type="PRINTS" id="PR00489">
    <property type="entry name" value="FRIZZLED"/>
</dbReference>
<keyword evidence="6 11" id="KW-0472">Membrane</keyword>
<evidence type="ECO:0000256" key="4">
    <source>
        <dbReference type="ARBA" id="ARBA00022692"/>
    </source>
</evidence>
<dbReference type="GO" id="GO:0060070">
    <property type="term" value="P:canonical Wnt signaling pathway"/>
    <property type="evidence" value="ECO:0007669"/>
    <property type="project" value="TreeGrafter"/>
</dbReference>
<keyword evidence="16" id="KW-1185">Reference proteome</keyword>
<keyword evidence="12" id="KW-0732">Signal</keyword>
<feature type="transmembrane region" description="Helical" evidence="11">
    <location>
        <begin position="564"/>
        <end position="591"/>
    </location>
</feature>
<comment type="subcellular location">
    <subcellularLocation>
        <location evidence="1">Membrane</location>
        <topology evidence="1">Multi-pass membrane protein</topology>
    </subcellularLocation>
</comment>
<gene>
    <name evidence="15" type="ORF">DdX_09028</name>
</gene>
<feature type="transmembrane region" description="Helical" evidence="11">
    <location>
        <begin position="330"/>
        <end position="349"/>
    </location>
</feature>
<dbReference type="Pfam" id="PF01534">
    <property type="entry name" value="Frizzled"/>
    <property type="match status" value="1"/>
</dbReference>
<feature type="signal peptide" evidence="12">
    <location>
        <begin position="1"/>
        <end position="17"/>
    </location>
</feature>
<dbReference type="SMART" id="SM01330">
    <property type="entry name" value="Frizzled"/>
    <property type="match status" value="1"/>
</dbReference>
<evidence type="ECO:0000256" key="12">
    <source>
        <dbReference type="SAM" id="SignalP"/>
    </source>
</evidence>
<feature type="disulfide bond" evidence="9">
    <location>
        <begin position="51"/>
        <end position="112"/>
    </location>
</feature>
<evidence type="ECO:0000313" key="16">
    <source>
        <dbReference type="Proteomes" id="UP001201812"/>
    </source>
</evidence>
<dbReference type="GO" id="GO:0035567">
    <property type="term" value="P:non-canonical Wnt signaling pathway"/>
    <property type="evidence" value="ECO:0007669"/>
    <property type="project" value="TreeGrafter"/>
</dbReference>
<feature type="chain" id="PRO_5042084292" evidence="12">
    <location>
        <begin position="18"/>
        <end position="744"/>
    </location>
</feature>
<comment type="similarity">
    <text evidence="2">Belongs to the G-protein coupled receptor Fz/Smo family.</text>
</comment>
<keyword evidence="5 11" id="KW-1133">Transmembrane helix</keyword>
<keyword evidence="4 11" id="KW-0812">Transmembrane</keyword>
<sequence length="744" mass="81393">MLWFLLLSLLFFTSVKSSTEVNAQNRIDNALSVSDSSNWQRNRRHSSASKCERITANHCLDIGYNTTRFPNFAGDDSAASALEDFATFEPLISVKCSEHLKFFLCSVYFPMCTEKVPVAIGPCRPLCENVRDSCIAVLKEFGFPWPPSLNCSKFASSNNEDNMCMGGPEHSDGVSDNVDVDERGRLENVPSVTGHRRPYEEEPSYFSLGAERDINYAEELKKYVLPGHKCVLPTAMVYINRTGQCVPHCSSSHGYSHSDLNSAKFALVVASILSASLTSVCLVMVFFRQRSYLRKPKNNCVKTRHISGSGAMSTFLVSNYIRLLPLEKSLFFCALSFASSALLYLFSVFQKEKIACTHYTGHNLFIVSGMQHVPCTLMATLLYYFGSAGRLWWLILCCSWRLALKQRSRIDIKKFIFRAHCLAWSVPLALCILALMGQAIQADPLSGVCMVGGANRLQHQIFIPGRDGVILVTSFLILVSGCLTTATTSAGTTIPASINYMGNGQGATIKKAKPLFSVTGGLILSILYPLVTSFWLVASIHYIFNSNSNVPYQHERTRNNNYYGGWGLISAGKLLADPSLGIIIGVGYFIYILHGCWTDLNAEEEHSTAQQPGGTLLVSSKLAVNAPLTDPNGTNCGLYGLSSTGQLGMPNMVPTTISQAQHSNFGTGTSYRMSGTVNRSMVNGGYQPLSQMRTMPTNIHHQNIPGVMASSMGAESNNTAQSLPLPPPPPPLSALPNTGLRMHS</sequence>
<keyword evidence="7 9" id="KW-1015">Disulfide bond</keyword>
<dbReference type="AlphaFoldDB" id="A0AAD4N720"/>
<evidence type="ECO:0000256" key="9">
    <source>
        <dbReference type="PROSITE-ProRule" id="PRU00090"/>
    </source>
</evidence>
<dbReference type="Pfam" id="PF01392">
    <property type="entry name" value="Fz"/>
    <property type="match status" value="1"/>
</dbReference>
<dbReference type="InterPro" id="IPR020067">
    <property type="entry name" value="Frizzled_dom"/>
</dbReference>
<feature type="compositionally biased region" description="Pro residues" evidence="10">
    <location>
        <begin position="724"/>
        <end position="733"/>
    </location>
</feature>
<feature type="transmembrane region" description="Helical" evidence="11">
    <location>
        <begin position="469"/>
        <end position="494"/>
    </location>
</feature>
<dbReference type="PROSITE" id="PS50038">
    <property type="entry name" value="FZ"/>
    <property type="match status" value="1"/>
</dbReference>
<protein>
    <submittedName>
        <fullName evidence="15">Frizzled/Smoothened family membrane region domain-containing protein</fullName>
    </submittedName>
</protein>
<dbReference type="PANTHER" id="PTHR11309:SF23">
    <property type="entry name" value="FRIZZLED-4"/>
    <property type="match status" value="1"/>
</dbReference>
<feature type="domain" description="FZ" evidence="13">
    <location>
        <begin position="46"/>
        <end position="167"/>
    </location>
</feature>
<dbReference type="GO" id="GO:0017147">
    <property type="term" value="F:Wnt-protein binding"/>
    <property type="evidence" value="ECO:0007669"/>
    <property type="project" value="TreeGrafter"/>
</dbReference>
<feature type="transmembrane region" description="Helical" evidence="11">
    <location>
        <begin position="265"/>
        <end position="287"/>
    </location>
</feature>
<dbReference type="GO" id="GO:0042813">
    <property type="term" value="F:Wnt receptor activity"/>
    <property type="evidence" value="ECO:0007669"/>
    <property type="project" value="TreeGrafter"/>
</dbReference>
<evidence type="ECO:0000259" key="13">
    <source>
        <dbReference type="PROSITE" id="PS50038"/>
    </source>
</evidence>
<evidence type="ECO:0000256" key="5">
    <source>
        <dbReference type="ARBA" id="ARBA00022989"/>
    </source>
</evidence>
<evidence type="ECO:0000256" key="7">
    <source>
        <dbReference type="ARBA" id="ARBA00023157"/>
    </source>
</evidence>
<name>A0AAD4N720_9BILA</name>
<evidence type="ECO:0000256" key="8">
    <source>
        <dbReference type="ARBA" id="ARBA00023170"/>
    </source>
</evidence>
<dbReference type="Proteomes" id="UP001201812">
    <property type="component" value="Unassembled WGS sequence"/>
</dbReference>
<proteinExistence type="inferred from homology"/>
<feature type="disulfide bond" evidence="9">
    <location>
        <begin position="123"/>
        <end position="164"/>
    </location>
</feature>
<dbReference type="InterPro" id="IPR017981">
    <property type="entry name" value="GPCR_2-like_7TM"/>
</dbReference>
<evidence type="ECO:0000256" key="6">
    <source>
        <dbReference type="ARBA" id="ARBA00023136"/>
    </source>
</evidence>
<keyword evidence="3" id="KW-0217">Developmental protein</keyword>
<accession>A0AAD4N720</accession>
<organism evidence="15 16">
    <name type="scientific">Ditylenchus destructor</name>
    <dbReference type="NCBI Taxonomy" id="166010"/>
    <lineage>
        <taxon>Eukaryota</taxon>
        <taxon>Metazoa</taxon>
        <taxon>Ecdysozoa</taxon>
        <taxon>Nematoda</taxon>
        <taxon>Chromadorea</taxon>
        <taxon>Rhabditida</taxon>
        <taxon>Tylenchina</taxon>
        <taxon>Tylenchomorpha</taxon>
        <taxon>Sphaerularioidea</taxon>
        <taxon>Anguinidae</taxon>
        <taxon>Anguininae</taxon>
        <taxon>Ditylenchus</taxon>
    </lineage>
</organism>
<evidence type="ECO:0000256" key="2">
    <source>
        <dbReference type="ARBA" id="ARBA00008077"/>
    </source>
</evidence>
<evidence type="ECO:0000313" key="15">
    <source>
        <dbReference type="EMBL" id="KAI1713513.1"/>
    </source>
</evidence>
<evidence type="ECO:0000256" key="1">
    <source>
        <dbReference type="ARBA" id="ARBA00004141"/>
    </source>
</evidence>
<dbReference type="PANTHER" id="PTHR11309">
    <property type="entry name" value="FRIZZLED"/>
    <property type="match status" value="1"/>
</dbReference>
<feature type="region of interest" description="Disordered" evidence="10">
    <location>
        <begin position="711"/>
        <end position="744"/>
    </location>
</feature>
<reference evidence="15" key="1">
    <citation type="submission" date="2022-01" db="EMBL/GenBank/DDBJ databases">
        <title>Genome Sequence Resource for Two Populations of Ditylenchus destructor, the Migratory Endoparasitic Phytonematode.</title>
        <authorList>
            <person name="Zhang H."/>
            <person name="Lin R."/>
            <person name="Xie B."/>
        </authorList>
    </citation>
    <scope>NUCLEOTIDE SEQUENCE</scope>
    <source>
        <strain evidence="15">BazhouSP</strain>
    </source>
</reference>
<evidence type="ECO:0000256" key="3">
    <source>
        <dbReference type="ARBA" id="ARBA00022473"/>
    </source>
</evidence>
<dbReference type="PROSITE" id="PS50261">
    <property type="entry name" value="G_PROTEIN_RECEP_F2_4"/>
    <property type="match status" value="1"/>
</dbReference>
<feature type="domain" description="G-protein coupled receptors family 2 profile 2" evidence="14">
    <location>
        <begin position="262"/>
        <end position="481"/>
    </location>
</feature>
<dbReference type="GO" id="GO:0005886">
    <property type="term" value="C:plasma membrane"/>
    <property type="evidence" value="ECO:0007669"/>
    <property type="project" value="TreeGrafter"/>
</dbReference>
<dbReference type="InterPro" id="IPR000539">
    <property type="entry name" value="Frizzled/Smoothened_7TM"/>
</dbReference>
<evidence type="ECO:0000256" key="11">
    <source>
        <dbReference type="SAM" id="Phobius"/>
    </source>
</evidence>